<dbReference type="Proteomes" id="UP000015102">
    <property type="component" value="Unassembled WGS sequence"/>
</dbReference>
<dbReference type="AlphaFoldDB" id="T1GXJ6"/>
<name>T1GXJ6_MEGSC</name>
<sequence length="37" mass="4219">MLQVPTSTILPNFIHIQKSYGKTVECNKPSKDQMNIN</sequence>
<accession>T1GXJ6</accession>
<dbReference type="EnsemblMetazoa" id="MESCA008548-RA">
    <property type="protein sequence ID" value="MESCA008548-PA"/>
    <property type="gene ID" value="MESCA008548"/>
</dbReference>
<dbReference type="EMBL" id="CAQQ02041815">
    <property type="status" value="NOT_ANNOTATED_CDS"/>
    <property type="molecule type" value="Genomic_DNA"/>
</dbReference>
<organism evidence="1 2">
    <name type="scientific">Megaselia scalaris</name>
    <name type="common">Humpbacked fly</name>
    <name type="synonym">Phora scalaris</name>
    <dbReference type="NCBI Taxonomy" id="36166"/>
    <lineage>
        <taxon>Eukaryota</taxon>
        <taxon>Metazoa</taxon>
        <taxon>Ecdysozoa</taxon>
        <taxon>Arthropoda</taxon>
        <taxon>Hexapoda</taxon>
        <taxon>Insecta</taxon>
        <taxon>Pterygota</taxon>
        <taxon>Neoptera</taxon>
        <taxon>Endopterygota</taxon>
        <taxon>Diptera</taxon>
        <taxon>Brachycera</taxon>
        <taxon>Muscomorpha</taxon>
        <taxon>Platypezoidea</taxon>
        <taxon>Phoridae</taxon>
        <taxon>Megaseliini</taxon>
        <taxon>Megaselia</taxon>
    </lineage>
</organism>
<evidence type="ECO:0000313" key="2">
    <source>
        <dbReference type="Proteomes" id="UP000015102"/>
    </source>
</evidence>
<protein>
    <submittedName>
        <fullName evidence="1">Uncharacterized protein</fullName>
    </submittedName>
</protein>
<keyword evidence="2" id="KW-1185">Reference proteome</keyword>
<reference evidence="2" key="1">
    <citation type="submission" date="2013-02" db="EMBL/GenBank/DDBJ databases">
        <authorList>
            <person name="Hughes D."/>
        </authorList>
    </citation>
    <scope>NUCLEOTIDE SEQUENCE</scope>
    <source>
        <strain>Durham</strain>
        <strain evidence="2">NC isolate 2 -- Noor lab</strain>
    </source>
</reference>
<proteinExistence type="predicted"/>
<reference evidence="1" key="2">
    <citation type="submission" date="2015-06" db="UniProtKB">
        <authorList>
            <consortium name="EnsemblMetazoa"/>
        </authorList>
    </citation>
    <scope>IDENTIFICATION</scope>
</reference>
<dbReference type="HOGENOM" id="CLU_3351623_0_0_1"/>
<evidence type="ECO:0000313" key="1">
    <source>
        <dbReference type="EnsemblMetazoa" id="MESCA008548-PA"/>
    </source>
</evidence>